<proteinExistence type="inferred from homology"/>
<dbReference type="SUPFAM" id="SSF57362">
    <property type="entry name" value="BPTI-like"/>
    <property type="match status" value="1"/>
</dbReference>
<dbReference type="EMBL" id="MU826360">
    <property type="protein sequence ID" value="KAJ7379014.1"/>
    <property type="molecule type" value="Genomic_DNA"/>
</dbReference>
<dbReference type="InterPro" id="IPR002223">
    <property type="entry name" value="Kunitz_BPTI"/>
</dbReference>
<dbReference type="Pfam" id="PF00014">
    <property type="entry name" value="Kunitz_BPTI"/>
    <property type="match status" value="1"/>
</dbReference>
<evidence type="ECO:0000256" key="1">
    <source>
        <dbReference type="ARBA" id="ARBA00004532"/>
    </source>
</evidence>
<evidence type="ECO:0000313" key="9">
    <source>
        <dbReference type="Proteomes" id="UP001163046"/>
    </source>
</evidence>
<keyword evidence="5" id="KW-0166">Nematocyst</keyword>
<evidence type="ECO:0000313" key="8">
    <source>
        <dbReference type="EMBL" id="KAJ7379014.1"/>
    </source>
</evidence>
<dbReference type="GO" id="GO:0042151">
    <property type="term" value="C:nematocyst"/>
    <property type="evidence" value="ECO:0007669"/>
    <property type="project" value="UniProtKB-SubCell"/>
</dbReference>
<gene>
    <name evidence="8" type="ORF">OS493_018808</name>
</gene>
<keyword evidence="4" id="KW-0722">Serine protease inhibitor</keyword>
<protein>
    <recommendedName>
        <fullName evidence="7">BPTI/Kunitz inhibitor domain-containing protein</fullName>
    </recommendedName>
</protein>
<dbReference type="InterPro" id="IPR036880">
    <property type="entry name" value="Kunitz_BPTI_sf"/>
</dbReference>
<feature type="region of interest" description="Disordered" evidence="6">
    <location>
        <begin position="100"/>
        <end position="207"/>
    </location>
</feature>
<dbReference type="Gene3D" id="4.10.410.10">
    <property type="entry name" value="Pancreatic trypsin inhibitor Kunitz domain"/>
    <property type="match status" value="1"/>
</dbReference>
<keyword evidence="9" id="KW-1185">Reference proteome</keyword>
<evidence type="ECO:0000256" key="2">
    <source>
        <dbReference type="ARBA" id="ARBA00007226"/>
    </source>
</evidence>
<sequence length="207" mass="21799">MCATFFSVGSCLLTYWYMLHYFISCSLLETGDCRGFIPRWYYNINNTKCETFTYGGCGVMRINLRQRMSVKEIAVDQFPATEGRPSINHRVLAKLFKSKGIGKKPSSPSQVGGQGIVKKPSSASEGEGQGIADKPSTASKGEGQGLADKPSSASKGEGQGIADKPSSASKGGGQVIADKPSTASQGEGQVIDEKPSSASQGGDQGID</sequence>
<dbReference type="CDD" id="cd00109">
    <property type="entry name" value="Kunitz-type"/>
    <property type="match status" value="1"/>
</dbReference>
<organism evidence="8 9">
    <name type="scientific">Desmophyllum pertusum</name>
    <dbReference type="NCBI Taxonomy" id="174260"/>
    <lineage>
        <taxon>Eukaryota</taxon>
        <taxon>Metazoa</taxon>
        <taxon>Cnidaria</taxon>
        <taxon>Anthozoa</taxon>
        <taxon>Hexacorallia</taxon>
        <taxon>Scleractinia</taxon>
        <taxon>Caryophylliina</taxon>
        <taxon>Caryophylliidae</taxon>
        <taxon>Desmophyllum</taxon>
    </lineage>
</organism>
<evidence type="ECO:0000256" key="5">
    <source>
        <dbReference type="ARBA" id="ARBA00023331"/>
    </source>
</evidence>
<evidence type="ECO:0000256" key="4">
    <source>
        <dbReference type="ARBA" id="ARBA00022900"/>
    </source>
</evidence>
<feature type="domain" description="BPTI/Kunitz inhibitor" evidence="7">
    <location>
        <begin position="23"/>
        <end position="58"/>
    </location>
</feature>
<accession>A0A9W9ZF53</accession>
<dbReference type="Proteomes" id="UP001163046">
    <property type="component" value="Unassembled WGS sequence"/>
</dbReference>
<name>A0A9W9ZF53_9CNID</name>
<reference evidence="8" key="1">
    <citation type="submission" date="2023-01" db="EMBL/GenBank/DDBJ databases">
        <title>Genome assembly of the deep-sea coral Lophelia pertusa.</title>
        <authorList>
            <person name="Herrera S."/>
            <person name="Cordes E."/>
        </authorList>
    </citation>
    <scope>NUCLEOTIDE SEQUENCE</scope>
    <source>
        <strain evidence="8">USNM1676648</strain>
        <tissue evidence="8">Polyp</tissue>
    </source>
</reference>
<comment type="subcellular location">
    <subcellularLocation>
        <location evidence="1">Nematocyst</location>
    </subcellularLocation>
</comment>
<comment type="caution">
    <text evidence="8">The sequence shown here is derived from an EMBL/GenBank/DDBJ whole genome shotgun (WGS) entry which is preliminary data.</text>
</comment>
<evidence type="ECO:0000256" key="6">
    <source>
        <dbReference type="SAM" id="MobiDB-lite"/>
    </source>
</evidence>
<dbReference type="AlphaFoldDB" id="A0A9W9ZF53"/>
<comment type="similarity">
    <text evidence="2">Belongs to the venom Kunitz-type family. Sea anemone type 2 potassium channel toxin subfamily.</text>
</comment>
<keyword evidence="3" id="KW-0646">Protease inhibitor</keyword>
<dbReference type="OrthoDB" id="4473401at2759"/>
<dbReference type="GO" id="GO:0004867">
    <property type="term" value="F:serine-type endopeptidase inhibitor activity"/>
    <property type="evidence" value="ECO:0007669"/>
    <property type="project" value="UniProtKB-KW"/>
</dbReference>
<evidence type="ECO:0000259" key="7">
    <source>
        <dbReference type="SMART" id="SM00131"/>
    </source>
</evidence>
<evidence type="ECO:0000256" key="3">
    <source>
        <dbReference type="ARBA" id="ARBA00022690"/>
    </source>
</evidence>
<dbReference type="SMART" id="SM00131">
    <property type="entry name" value="KU"/>
    <property type="match status" value="1"/>
</dbReference>